<accession>A0AAU1ZXW5</accession>
<evidence type="ECO:0008006" key="2">
    <source>
        <dbReference type="Google" id="ProtNLM"/>
    </source>
</evidence>
<reference evidence="1" key="1">
    <citation type="submission" date="2022-10" db="EMBL/GenBank/DDBJ databases">
        <title>The complete genomes of actinobacterial strains from the NBC collection.</title>
        <authorList>
            <person name="Joergensen T.S."/>
            <person name="Alvarez Arevalo M."/>
            <person name="Sterndorff E.B."/>
            <person name="Faurdal D."/>
            <person name="Vuksanovic O."/>
            <person name="Mourched A.-S."/>
            <person name="Charusanti P."/>
            <person name="Shaw S."/>
            <person name="Blin K."/>
            <person name="Weber T."/>
        </authorList>
    </citation>
    <scope>NUCLEOTIDE SEQUENCE</scope>
    <source>
        <strain evidence="1">NBC_00093</strain>
    </source>
</reference>
<proteinExistence type="predicted"/>
<sequence length="138" mass="14705">MTSAVPPPDTFLEVEALVVDILEADPALSTALVAVEPPSDFDGTAAAVLVNRRGGAWIGDLHVDEPLIELEVYGPTKAAAHTLANAGRRAVLAAAGRTYGTNLITDVVEEDGPRWLPDYLYRAANRYVCVLKVSVSVY</sequence>
<name>A0AAU1ZXW5_9ACTN</name>
<protein>
    <recommendedName>
        <fullName evidence="2">DUF3168 domain-containing protein</fullName>
    </recommendedName>
</protein>
<dbReference type="AlphaFoldDB" id="A0AAU1ZXW5"/>
<dbReference type="EMBL" id="CP108222">
    <property type="protein sequence ID" value="WTT17208.1"/>
    <property type="molecule type" value="Genomic_DNA"/>
</dbReference>
<organism evidence="1">
    <name type="scientific">Streptomyces sp. NBC_00093</name>
    <dbReference type="NCBI Taxonomy" id="2975649"/>
    <lineage>
        <taxon>Bacteria</taxon>
        <taxon>Bacillati</taxon>
        <taxon>Actinomycetota</taxon>
        <taxon>Actinomycetes</taxon>
        <taxon>Kitasatosporales</taxon>
        <taxon>Streptomycetaceae</taxon>
        <taxon>Streptomyces</taxon>
    </lineage>
</organism>
<evidence type="ECO:0000313" key="1">
    <source>
        <dbReference type="EMBL" id="WTT17208.1"/>
    </source>
</evidence>
<gene>
    <name evidence="1" type="ORF">OHA22_17540</name>
</gene>